<dbReference type="PANTHER" id="PTHR47589:SF5">
    <property type="entry name" value="CHALCONE ISOMERASE DOMAIN-CONTAINING PROTEIN"/>
    <property type="match status" value="1"/>
</dbReference>
<evidence type="ECO:0000256" key="1">
    <source>
        <dbReference type="SAM" id="MobiDB-lite"/>
    </source>
</evidence>
<feature type="region of interest" description="Disordered" evidence="1">
    <location>
        <begin position="22"/>
        <end position="100"/>
    </location>
</feature>
<evidence type="ECO:0008006" key="4">
    <source>
        <dbReference type="Google" id="ProtNLM"/>
    </source>
</evidence>
<proteinExistence type="predicted"/>
<dbReference type="PANTHER" id="PTHR47589">
    <property type="entry name" value="FATTY-ACID-BINDING PROTEIN 1"/>
    <property type="match status" value="1"/>
</dbReference>
<feature type="non-terminal residue" evidence="2">
    <location>
        <position position="268"/>
    </location>
</feature>
<dbReference type="AlphaFoldDB" id="A0AAQ3THR8"/>
<sequence>RPLCPYPLRLLALLRRHVGPHNGTCDPSSEPPPTFAAAAPRAASLLRDPPPRARPGARPFSPRPPPERRRGSRCPGAVAGRAPPRFVLAPDAGRPRSRPLPPFCAASLTVGDGTRRTVRHPSLHLSSSRPWSPSASPPLLSPYFRQTRPPNGAAIATTLAAAADAAAACLTLTAKATDRPVPHPAPSGHLWASLSLADGLGPGSVEPPTGAPFPTEAAAGRHLLDVGLRKTSILGPKYINVYAFGVYADGDGLKQQLKEKYRKFSIAD</sequence>
<reference evidence="2 3" key="1">
    <citation type="submission" date="2024-02" db="EMBL/GenBank/DDBJ databases">
        <title>High-quality chromosome-scale genome assembly of Pensacola bahiagrass (Paspalum notatum Flugge var. saurae).</title>
        <authorList>
            <person name="Vega J.M."/>
            <person name="Podio M."/>
            <person name="Orjuela J."/>
            <person name="Siena L.A."/>
            <person name="Pessino S.C."/>
            <person name="Combes M.C."/>
            <person name="Mariac C."/>
            <person name="Albertini E."/>
            <person name="Pupilli F."/>
            <person name="Ortiz J.P.A."/>
            <person name="Leblanc O."/>
        </authorList>
    </citation>
    <scope>NUCLEOTIDE SEQUENCE [LARGE SCALE GENOMIC DNA]</scope>
    <source>
        <strain evidence="2">R1</strain>
        <tissue evidence="2">Leaf</tissue>
    </source>
</reference>
<dbReference type="GO" id="GO:0009570">
    <property type="term" value="C:chloroplast stroma"/>
    <property type="evidence" value="ECO:0007669"/>
    <property type="project" value="TreeGrafter"/>
</dbReference>
<name>A0AAQ3THR8_PASNO</name>
<dbReference type="InterPro" id="IPR044228">
    <property type="entry name" value="FAP1"/>
</dbReference>
<dbReference type="Gene3D" id="3.50.70.10">
    <property type="match status" value="1"/>
</dbReference>
<feature type="compositionally biased region" description="Low complexity" evidence="1">
    <location>
        <begin position="35"/>
        <end position="47"/>
    </location>
</feature>
<dbReference type="Proteomes" id="UP001341281">
    <property type="component" value="Chromosome 05"/>
</dbReference>
<gene>
    <name evidence="2" type="ORF">U9M48_021556</name>
</gene>
<evidence type="ECO:0000313" key="2">
    <source>
        <dbReference type="EMBL" id="WVZ73216.1"/>
    </source>
</evidence>
<dbReference type="GO" id="GO:0005504">
    <property type="term" value="F:fatty acid binding"/>
    <property type="evidence" value="ECO:0007669"/>
    <property type="project" value="TreeGrafter"/>
</dbReference>
<protein>
    <recommendedName>
        <fullName evidence="4">Chalcone-flavonone isomerase family protein</fullName>
    </recommendedName>
</protein>
<dbReference type="EMBL" id="CP144749">
    <property type="protein sequence ID" value="WVZ73216.1"/>
    <property type="molecule type" value="Genomic_DNA"/>
</dbReference>
<keyword evidence="3" id="KW-1185">Reference proteome</keyword>
<accession>A0AAQ3THR8</accession>
<dbReference type="InterPro" id="IPR016088">
    <property type="entry name" value="Chalcone_isomerase_3-sand"/>
</dbReference>
<dbReference type="GO" id="GO:0006631">
    <property type="term" value="P:fatty acid metabolic process"/>
    <property type="evidence" value="ECO:0007669"/>
    <property type="project" value="TreeGrafter"/>
</dbReference>
<dbReference type="EMBL" id="CP144749">
    <property type="protein sequence ID" value="WVZ73217.1"/>
    <property type="molecule type" value="Genomic_DNA"/>
</dbReference>
<organism evidence="2 3">
    <name type="scientific">Paspalum notatum var. saurae</name>
    <dbReference type="NCBI Taxonomy" id="547442"/>
    <lineage>
        <taxon>Eukaryota</taxon>
        <taxon>Viridiplantae</taxon>
        <taxon>Streptophyta</taxon>
        <taxon>Embryophyta</taxon>
        <taxon>Tracheophyta</taxon>
        <taxon>Spermatophyta</taxon>
        <taxon>Magnoliopsida</taxon>
        <taxon>Liliopsida</taxon>
        <taxon>Poales</taxon>
        <taxon>Poaceae</taxon>
        <taxon>PACMAD clade</taxon>
        <taxon>Panicoideae</taxon>
        <taxon>Andropogonodae</taxon>
        <taxon>Paspaleae</taxon>
        <taxon>Paspalinae</taxon>
        <taxon>Paspalum</taxon>
    </lineage>
</organism>
<evidence type="ECO:0000313" key="3">
    <source>
        <dbReference type="Proteomes" id="UP001341281"/>
    </source>
</evidence>